<dbReference type="SUPFAM" id="SSF51905">
    <property type="entry name" value="FAD/NAD(P)-binding domain"/>
    <property type="match status" value="1"/>
</dbReference>
<name>A0A7D8V1H3_9HELO</name>
<evidence type="ECO:0000313" key="7">
    <source>
        <dbReference type="Proteomes" id="UP000481288"/>
    </source>
</evidence>
<keyword evidence="4" id="KW-0560">Oxidoreductase</keyword>
<organism evidence="6 7">
    <name type="scientific">Lachnellula cervina</name>
    <dbReference type="NCBI Taxonomy" id="1316786"/>
    <lineage>
        <taxon>Eukaryota</taxon>
        <taxon>Fungi</taxon>
        <taxon>Dikarya</taxon>
        <taxon>Ascomycota</taxon>
        <taxon>Pezizomycotina</taxon>
        <taxon>Leotiomycetes</taxon>
        <taxon>Helotiales</taxon>
        <taxon>Lachnaceae</taxon>
        <taxon>Lachnellula</taxon>
    </lineage>
</organism>
<keyword evidence="6" id="KW-0503">Monooxygenase</keyword>
<dbReference type="AlphaFoldDB" id="A0A7D8V1H3"/>
<evidence type="ECO:0000256" key="4">
    <source>
        <dbReference type="ARBA" id="ARBA00023002"/>
    </source>
</evidence>
<dbReference type="InterPro" id="IPR020946">
    <property type="entry name" value="Flavin_mOase-like"/>
</dbReference>
<reference evidence="6 7" key="1">
    <citation type="submission" date="2018-05" db="EMBL/GenBank/DDBJ databases">
        <title>Whole genome sequencing for identification of molecular markers to develop diagnostic detection tools for the regulated plant pathogen Lachnellula willkommii.</title>
        <authorList>
            <person name="Giroux E."/>
            <person name="Bilodeau G."/>
        </authorList>
    </citation>
    <scope>NUCLEOTIDE SEQUENCE [LARGE SCALE GENOMIC DNA]</scope>
    <source>
        <strain evidence="6 7">CBS 625.97</strain>
    </source>
</reference>
<protein>
    <submittedName>
        <fullName evidence="6">Dimethylaniline monooxygenase [N-oxide-forming] 5</fullName>
    </submittedName>
</protein>
<keyword evidence="2" id="KW-0285">Flavoprotein</keyword>
<dbReference type="InterPro" id="IPR050346">
    <property type="entry name" value="FMO-like"/>
</dbReference>
<evidence type="ECO:0000256" key="5">
    <source>
        <dbReference type="SAM" id="MobiDB-lite"/>
    </source>
</evidence>
<evidence type="ECO:0000313" key="6">
    <source>
        <dbReference type="EMBL" id="TVY58852.1"/>
    </source>
</evidence>
<keyword evidence="7" id="KW-1185">Reference proteome</keyword>
<accession>A0A7D8V1H3</accession>
<dbReference type="Gene3D" id="3.50.50.60">
    <property type="entry name" value="FAD/NAD(P)-binding domain"/>
    <property type="match status" value="1"/>
</dbReference>
<dbReference type="PRINTS" id="PR00368">
    <property type="entry name" value="FADPNR"/>
</dbReference>
<proteinExistence type="inferred from homology"/>
<dbReference type="Proteomes" id="UP000481288">
    <property type="component" value="Unassembled WGS sequence"/>
</dbReference>
<comment type="caution">
    <text evidence="6">The sequence shown here is derived from an EMBL/GenBank/DDBJ whole genome shotgun (WGS) entry which is preliminary data.</text>
</comment>
<dbReference type="InterPro" id="IPR036188">
    <property type="entry name" value="FAD/NAD-bd_sf"/>
</dbReference>
<evidence type="ECO:0000256" key="2">
    <source>
        <dbReference type="ARBA" id="ARBA00022630"/>
    </source>
</evidence>
<dbReference type="OrthoDB" id="66881at2759"/>
<dbReference type="PANTHER" id="PTHR23023">
    <property type="entry name" value="DIMETHYLANILINE MONOOXYGENASE"/>
    <property type="match status" value="1"/>
</dbReference>
<comment type="similarity">
    <text evidence="1">Belongs to the FMO family.</text>
</comment>
<dbReference type="EMBL" id="QGMG01000023">
    <property type="protein sequence ID" value="TVY58852.1"/>
    <property type="molecule type" value="Genomic_DNA"/>
</dbReference>
<feature type="region of interest" description="Disordered" evidence="5">
    <location>
        <begin position="303"/>
        <end position="324"/>
    </location>
</feature>
<evidence type="ECO:0000256" key="1">
    <source>
        <dbReference type="ARBA" id="ARBA00009183"/>
    </source>
</evidence>
<dbReference type="GO" id="GO:0004499">
    <property type="term" value="F:N,N-dimethylaniline monooxygenase activity"/>
    <property type="evidence" value="ECO:0007669"/>
    <property type="project" value="InterPro"/>
</dbReference>
<feature type="compositionally biased region" description="Basic and acidic residues" evidence="5">
    <location>
        <begin position="305"/>
        <end position="319"/>
    </location>
</feature>
<dbReference type="GO" id="GO:0050660">
    <property type="term" value="F:flavin adenine dinucleotide binding"/>
    <property type="evidence" value="ECO:0007669"/>
    <property type="project" value="InterPro"/>
</dbReference>
<gene>
    <name evidence="6" type="primary">FMO5_1</name>
    <name evidence="6" type="ORF">LCER1_G001669</name>
</gene>
<dbReference type="GO" id="GO:0050661">
    <property type="term" value="F:NADP binding"/>
    <property type="evidence" value="ECO:0007669"/>
    <property type="project" value="InterPro"/>
</dbReference>
<sequence length="730" mass="80226">MKSVAIVGAGPAGLVAAKTLLHSYPLGKFQVSVFEQTNNVGGLWAVEANPDHGLINPDMSTNLSQFTVCFSDQAWDTLELEPAPNAYPKAWQVNRYLECYAQKFLPDTIIHFRTKVKFAERIQLGWRTTLTNLETREESVEIYDYLLVASGLFSEPAPTQFTFDDIAPEKSPVPILHSSKFRRLGDLSLTGQQSSGGKILVVGGSHSGAEVAAGIALQMSDVRYPADGPGIQPLDVIHVAPHPISAIPPFVQPGNGSPPTFLPLDTLLNDLASRKDDPISFTFGHLTPEKTKQRQIMLDKLVNGAKDEGKKSDERKEDVNSPEGPYAVISDHYAGFVASGAITPLLGRVTSVEHQRDNAQKITGFVRAKVDQGSSNIEVQDIAAIVNATGFSASPALNFLSDEIKKRLGFDSSCPRLPLLLDSNASTSSLGSPNNLALIGFSYGSYWGILEAQARMIAHKWSLDDPQISQQDKPLEDEKSKKIHGFMTELRTMMKNNPSTVAQNFFGDYPGLMEECFRYLDLQRVDMQYGPRAGMVSPARYVDNGCDRAEAEQIMSKIYRMQDASANSGAFAARAAFIGLHGSWKAKSKGNLDPAYDLLPLTASFHPRRTTAVGFDAEYLFILHNTTKPKQSVQSSTIKDEVEKRVYRLREIDNEIEIWTADYPTEKMLLRLEFGKATAHQKSLAVTNTAMDESTTYDFTFSGIQVPTFKISVSSNTGSIEGGSELEFSR</sequence>
<evidence type="ECO:0000256" key="3">
    <source>
        <dbReference type="ARBA" id="ARBA00022827"/>
    </source>
</evidence>
<keyword evidence="3" id="KW-0274">FAD</keyword>
<dbReference type="Pfam" id="PF00743">
    <property type="entry name" value="FMO-like"/>
    <property type="match status" value="1"/>
</dbReference>